<gene>
    <name evidence="2" type="ORF">AK812_SmicGene2521</name>
</gene>
<reference evidence="2 3" key="1">
    <citation type="submission" date="2016-02" db="EMBL/GenBank/DDBJ databases">
        <title>Genome analysis of coral dinoflagellate symbionts highlights evolutionary adaptations to a symbiotic lifestyle.</title>
        <authorList>
            <person name="Aranda M."/>
            <person name="Li Y."/>
            <person name="Liew Y.J."/>
            <person name="Baumgarten S."/>
            <person name="Simakov O."/>
            <person name="Wilson M."/>
            <person name="Piel J."/>
            <person name="Ashoor H."/>
            <person name="Bougouffa S."/>
            <person name="Bajic V.B."/>
            <person name="Ryu T."/>
            <person name="Ravasi T."/>
            <person name="Bayer T."/>
            <person name="Micklem G."/>
            <person name="Kim H."/>
            <person name="Bhak J."/>
            <person name="Lajeunesse T.C."/>
            <person name="Voolstra C.R."/>
        </authorList>
    </citation>
    <scope>NUCLEOTIDE SEQUENCE [LARGE SCALE GENOMIC DNA]</scope>
    <source>
        <strain evidence="2 3">CCMP2467</strain>
    </source>
</reference>
<keyword evidence="3" id="KW-1185">Reference proteome</keyword>
<evidence type="ECO:0000313" key="2">
    <source>
        <dbReference type="EMBL" id="OLQ13487.1"/>
    </source>
</evidence>
<evidence type="ECO:0000256" key="1">
    <source>
        <dbReference type="SAM" id="MobiDB-lite"/>
    </source>
</evidence>
<accession>A0A1Q9F1E8</accession>
<proteinExistence type="predicted"/>
<evidence type="ECO:0000313" key="3">
    <source>
        <dbReference type="Proteomes" id="UP000186817"/>
    </source>
</evidence>
<feature type="region of interest" description="Disordered" evidence="1">
    <location>
        <begin position="247"/>
        <end position="292"/>
    </location>
</feature>
<organism evidence="2 3">
    <name type="scientific">Symbiodinium microadriaticum</name>
    <name type="common">Dinoflagellate</name>
    <name type="synonym">Zooxanthella microadriatica</name>
    <dbReference type="NCBI Taxonomy" id="2951"/>
    <lineage>
        <taxon>Eukaryota</taxon>
        <taxon>Sar</taxon>
        <taxon>Alveolata</taxon>
        <taxon>Dinophyceae</taxon>
        <taxon>Suessiales</taxon>
        <taxon>Symbiodiniaceae</taxon>
        <taxon>Symbiodinium</taxon>
    </lineage>
</organism>
<comment type="caution">
    <text evidence="2">The sequence shown here is derived from an EMBL/GenBank/DDBJ whole genome shotgun (WGS) entry which is preliminary data.</text>
</comment>
<feature type="compositionally biased region" description="Low complexity" evidence="1">
    <location>
        <begin position="520"/>
        <end position="532"/>
    </location>
</feature>
<dbReference type="Proteomes" id="UP000186817">
    <property type="component" value="Unassembled WGS sequence"/>
</dbReference>
<dbReference type="OrthoDB" id="420795at2759"/>
<sequence>MELQTTALPGYGSAATGEEKHESHLGCEMTVARRLDEVLSVEVSGTVKRAKTAFLSGPISANVEVISRLTSHVAADEGMPIVSDMCLGILISSCFLINGFLQLEAALAEHLSNQPSTTAVELSFNARNLGILLLPTLLECTLAGITKCWDCDWGILGRQLQALHDLVLKKPLLDHAAMALLQLIWLRAPMLLPAEEKGRGKARTGGVQGLSQEIHDTLVVEGMEQANAEEIQLMAHVRREVLQHLGQSGRWQPEQGKLESGQVSEPPDVPKKRPSANRQSSPKKRRTSDQQIVPVRAQEIESFMAALLDKFGCEPLVGSFMERVEMKAMAAMTLAATKGFTKEAKEASDAALAAEKIADVMMNFQILLGFGTEAKQAIVDQLPQLAAWELVIHQKLARESSASLWDQALERGLVVPGILSVYSVLEELVFLLNFLADLDRLTAVGSLATVLAGVLAQMPDAKAAESLKCMENLRFSAASCLICFQKADPQKTLDGKLAFSDMSSAEEDLPHTSNRSTAMSEELQLLSEESSKSPSVPRLGVKVLAGFVGALGCGLVLAACFWTHSSRPDMLPRGLAPGRELYDVNYFEDDQGNVLYSSNPEENKVVKTTCVIDAVQAASYIGEAVTNIYRAEICPDDVPLGCTAPVAHAITAIIWVMSFITSATSTCAETINYGTSCAAAILRDLATAGSTIYGFDEDCFLTRPFVNNRVFQPPRPKFLVDHGRRLGQAGSDARAVGLYRNKSAELQRLLKETTSKHPDHEHAALPNVLFDAASHGLPRSALDSTFQKIKAIHRHGNRKTERNFALANCVFDSVDAVGWLMRALLSINEASHSCDDPKVCTVDVVYVLGALAYCAQMLSLAFVDCPQYGKREALCGADVTDVVGSMAIFVASTVQAVAYCDLGAR</sequence>
<name>A0A1Q9F1E8_SYMMI</name>
<feature type="region of interest" description="Disordered" evidence="1">
    <location>
        <begin position="506"/>
        <end position="532"/>
    </location>
</feature>
<dbReference type="AlphaFoldDB" id="A0A1Q9F1E8"/>
<dbReference type="EMBL" id="LSRX01000027">
    <property type="protein sequence ID" value="OLQ13487.1"/>
    <property type="molecule type" value="Genomic_DNA"/>
</dbReference>
<protein>
    <submittedName>
        <fullName evidence="2">Uncharacterized protein</fullName>
    </submittedName>
</protein>
<feature type="region of interest" description="Disordered" evidence="1">
    <location>
        <begin position="1"/>
        <end position="23"/>
    </location>
</feature>